<dbReference type="Proteomes" id="UP000499080">
    <property type="component" value="Unassembled WGS sequence"/>
</dbReference>
<protein>
    <submittedName>
        <fullName evidence="2">Uncharacterized protein</fullName>
    </submittedName>
</protein>
<dbReference type="InterPro" id="IPR036865">
    <property type="entry name" value="CRAL-TRIO_dom_sf"/>
</dbReference>
<organism evidence="2 3">
    <name type="scientific">Araneus ventricosus</name>
    <name type="common">Orbweaver spider</name>
    <name type="synonym">Epeira ventricosa</name>
    <dbReference type="NCBI Taxonomy" id="182803"/>
    <lineage>
        <taxon>Eukaryota</taxon>
        <taxon>Metazoa</taxon>
        <taxon>Ecdysozoa</taxon>
        <taxon>Arthropoda</taxon>
        <taxon>Chelicerata</taxon>
        <taxon>Arachnida</taxon>
        <taxon>Araneae</taxon>
        <taxon>Araneomorphae</taxon>
        <taxon>Entelegynae</taxon>
        <taxon>Araneoidea</taxon>
        <taxon>Araneidae</taxon>
        <taxon>Araneus</taxon>
    </lineage>
</organism>
<accession>A0A4Y2QDJ6</accession>
<sequence>VHFHGSNLKSLHKLIPKGALSEDLGGDIGKKDFKHFRNIIFQNNDLMERINSYTYNGQKSRYQRNSNTTDNKETTRTLFNVSVA</sequence>
<reference evidence="2 3" key="1">
    <citation type="journal article" date="2019" name="Sci. Rep.">
        <title>Orb-weaving spider Araneus ventricosus genome elucidates the spidroin gene catalogue.</title>
        <authorList>
            <person name="Kono N."/>
            <person name="Nakamura H."/>
            <person name="Ohtoshi R."/>
            <person name="Moran D.A.P."/>
            <person name="Shinohara A."/>
            <person name="Yoshida Y."/>
            <person name="Fujiwara M."/>
            <person name="Mori M."/>
            <person name="Tomita M."/>
            <person name="Arakawa K."/>
        </authorList>
    </citation>
    <scope>NUCLEOTIDE SEQUENCE [LARGE SCALE GENOMIC DNA]</scope>
</reference>
<comment type="caution">
    <text evidence="2">The sequence shown here is derived from an EMBL/GenBank/DDBJ whole genome shotgun (WGS) entry which is preliminary data.</text>
</comment>
<proteinExistence type="predicted"/>
<feature type="region of interest" description="Disordered" evidence="1">
    <location>
        <begin position="58"/>
        <end position="84"/>
    </location>
</feature>
<dbReference type="SUPFAM" id="SSF52087">
    <property type="entry name" value="CRAL/TRIO domain"/>
    <property type="match status" value="1"/>
</dbReference>
<evidence type="ECO:0000256" key="1">
    <source>
        <dbReference type="SAM" id="MobiDB-lite"/>
    </source>
</evidence>
<keyword evidence="3" id="KW-1185">Reference proteome</keyword>
<feature type="non-terminal residue" evidence="2">
    <location>
        <position position="1"/>
    </location>
</feature>
<gene>
    <name evidence="2" type="ORF">AVEN_251333_1</name>
</gene>
<name>A0A4Y2QDJ6_ARAVE</name>
<evidence type="ECO:0000313" key="2">
    <source>
        <dbReference type="EMBL" id="GBN60366.1"/>
    </source>
</evidence>
<dbReference type="AlphaFoldDB" id="A0A4Y2QDJ6"/>
<evidence type="ECO:0000313" key="3">
    <source>
        <dbReference type="Proteomes" id="UP000499080"/>
    </source>
</evidence>
<dbReference type="EMBL" id="BGPR01013374">
    <property type="protein sequence ID" value="GBN60366.1"/>
    <property type="molecule type" value="Genomic_DNA"/>
</dbReference>
<feature type="compositionally biased region" description="Polar residues" evidence="1">
    <location>
        <begin position="58"/>
        <end position="69"/>
    </location>
</feature>